<organism evidence="1 2">
    <name type="scientific">Eikenella longinqua</name>
    <dbReference type="NCBI Taxonomy" id="1795827"/>
    <lineage>
        <taxon>Bacteria</taxon>
        <taxon>Pseudomonadati</taxon>
        <taxon>Pseudomonadota</taxon>
        <taxon>Betaproteobacteria</taxon>
        <taxon>Neisseriales</taxon>
        <taxon>Neisseriaceae</taxon>
        <taxon>Eikenella</taxon>
    </lineage>
</organism>
<evidence type="ECO:0000313" key="1">
    <source>
        <dbReference type="EMBL" id="OAM29391.1"/>
    </source>
</evidence>
<dbReference type="Proteomes" id="UP000077885">
    <property type="component" value="Unassembled WGS sequence"/>
</dbReference>
<keyword evidence="2" id="KW-1185">Reference proteome</keyword>
<protein>
    <submittedName>
        <fullName evidence="1">Uncharacterized protein</fullName>
    </submittedName>
</protein>
<evidence type="ECO:0000313" key="2">
    <source>
        <dbReference type="Proteomes" id="UP000077885"/>
    </source>
</evidence>
<dbReference type="STRING" id="1795827.A7P95_04055"/>
<dbReference type="AlphaFoldDB" id="A0A1A9RXD5"/>
<dbReference type="OrthoDB" id="3532550at2"/>
<dbReference type="RefSeq" id="WP_067591543.1">
    <property type="nucleotide sequence ID" value="NZ_LXSL01000014.1"/>
</dbReference>
<reference evidence="2" key="1">
    <citation type="submission" date="2016-05" db="EMBL/GenBank/DDBJ databases">
        <title>Draft genome of Corynebacterium afermentans subsp. afermentans LCDC 88199T.</title>
        <authorList>
            <person name="Bernier A.-M."/>
            <person name="Bernard K."/>
        </authorList>
    </citation>
    <scope>NUCLEOTIDE SEQUENCE [LARGE SCALE GENOMIC DNA]</scope>
    <source>
        <strain evidence="2">NML02-A-017</strain>
    </source>
</reference>
<dbReference type="EMBL" id="LXSL01000014">
    <property type="protein sequence ID" value="OAM29391.1"/>
    <property type="molecule type" value="Genomic_DNA"/>
</dbReference>
<sequence>MSELWQSIQPLRVANGWTIDINNLYEAPLSPDNLDWYYGEYLLCATNPHKKLCFDSSFEPEGDPDGCLVVRLFSMKKGAGKPDLEVDQFLGKFETRDKAEFIRTVERFMFTSALPEVEK</sequence>
<proteinExistence type="predicted"/>
<accession>A0A1A9RXD5</accession>
<comment type="caution">
    <text evidence="1">The sequence shown here is derived from an EMBL/GenBank/DDBJ whole genome shotgun (WGS) entry which is preliminary data.</text>
</comment>
<gene>
    <name evidence="1" type="ORF">A7P95_04055</name>
</gene>
<name>A0A1A9RXD5_9NEIS</name>